<sequence length="1524" mass="171110">MAAISVSDKCPDRTHLDRAIDLLLQLQDTNYPAAETSLRFRELSKAYLSRYDHFTVQGDLKNAIEYSKQAMEVLPVTHPDHIECLYCLARCRRARYDYFGKQKDLKELFSVSDQILQLCPPGHPQHAAALENSVTDFYSIYDKTGDSSNLDAVIEVRERIVGFYPREDVDHSLALSRLSQSLMERFRLGGSQKDIDRAVALRRERLSLYSEDPSSQSICLEGLAIALFFRYNKFKRTGDLDEAAQLRRRLLELSPKSHPSHAQKLCDLADLSDLQLIASPNPQRAQYVANIYEELLDALAPDDPDRARIFSRSAHALEFGMELTGISSEMVDKCVTLRTEALGLCRAGTDDYAMRLSYLASSLELKEKLGDFTALDRVIEMRMEALACLPQNSTLRFDCLLDLGASLEKRYSRTGKRDDLASAVSQYEEAVALTSITDPDDRIGAFLSFGNASLQLLEKDGSSDMVEWNRLISSYEGALNSCPASAPQYSLICAHLARTFQGAHSASWQPDLLQKAIPLYLEAFNTTPDGDPHKASFMQNLSKALLASHLLFNDPGPLNEAMYWNRVAMERLPADDPERIPFSRDMAYALCRRYMFYNDDKDFEEAIRLFQEIYSKAETLEDRVYCLDKWAYTYRARYSSTNEIIDINEAVRLHEKAMNLMSPGDKLWSEVVDGLVADLRDAYEETDNQPDIVRAIGLQRDLLQSRPQSHYEYAGDASVLGQLLTQAYRHMGDQSHLEEAIDVCRKAHKSTNRGIDHLGLMVTYCRALRMHYIAVDDPRDLEELSYLEKSIEVFQTGGKDDLSVALLREGSANVLNSNSGYLPAEPNEGYDKLFAGASNRMFLINMKIDECRSQFKQSHDIRFVDDGVMICREALPWFPDGTSTYASIRTSIAFLCWDRYRVSGEVEDADQALSWMQESRQATTHNTVTEMHRTLWCAELMIERDSFEPDGPLRTRLPLAWDFLRTVVDCVSCEMHIRFHAAMTWAIQAARNHYSESALQAFRIIFSMLPNLAWLGSDTRSSLYAIHQARYLPVEAAMFALRHSTVEEAVEFLESGRAVIWTQATRLRRPMDDIGQVAPALANRLKELSTNLQGDATGPQKDGSSGMALTESKLRVAWFETVEQVRKFPGFDHFLGSNPFSALSQVACDGPVVILLDHENCCTAIIISSPLVSPVKIPLTITVKKLQVLHGRLRTVADSRSAIVSSDSPESTQTTCPSRAGRTGRVKPSCETDILTILWNEVAQPIVQHLAGLSVPKLEDRRRIWWCCVGHFSFMPIHAAGKYKGRDALSVSDFFISSYTPTLQTLIDARRRPTPEVNKVLAVIQPNASPGFAPLPETKGELREVCSIVPPEMMLYLDDSGQMDMEGAQATPENIMEKLPEASILHLACHGVQEVMNPLRSGFIMKGGKRLTIERLMTQPLPQASIAFLSACYTASSDEERPDEAINLANAMLFAGFPSVVATMWPMGDAEGPVVARSLYQQLFSLSGNKPDARAVASALDATVRELRKTLPWERWAVFVHLGV</sequence>
<dbReference type="Proteomes" id="UP000186601">
    <property type="component" value="Unassembled WGS sequence"/>
</dbReference>
<dbReference type="Gene3D" id="1.25.40.10">
    <property type="entry name" value="Tetratricopeptide repeat domain"/>
    <property type="match status" value="2"/>
</dbReference>
<reference evidence="3 4" key="1">
    <citation type="submission" date="2018-02" db="EMBL/GenBank/DDBJ databases">
        <title>Genome sequence of the basidiomycete white-rot fungus Phlebia centrifuga.</title>
        <authorList>
            <person name="Granchi Z."/>
            <person name="Peng M."/>
            <person name="de Vries R.P."/>
            <person name="Hilden K."/>
            <person name="Makela M.R."/>
            <person name="Grigoriev I."/>
            <person name="Riley R."/>
        </authorList>
    </citation>
    <scope>NUCLEOTIDE SEQUENCE [LARGE SCALE GENOMIC DNA]</scope>
    <source>
        <strain evidence="3 4">FBCC195</strain>
    </source>
</reference>
<dbReference type="SUPFAM" id="SSF48452">
    <property type="entry name" value="TPR-like"/>
    <property type="match status" value="1"/>
</dbReference>
<organism evidence="3 4">
    <name type="scientific">Hermanssonia centrifuga</name>
    <dbReference type="NCBI Taxonomy" id="98765"/>
    <lineage>
        <taxon>Eukaryota</taxon>
        <taxon>Fungi</taxon>
        <taxon>Dikarya</taxon>
        <taxon>Basidiomycota</taxon>
        <taxon>Agaricomycotina</taxon>
        <taxon>Agaricomycetes</taxon>
        <taxon>Polyporales</taxon>
        <taxon>Meruliaceae</taxon>
        <taxon>Hermanssonia</taxon>
    </lineage>
</organism>
<evidence type="ECO:0000313" key="4">
    <source>
        <dbReference type="Proteomes" id="UP000186601"/>
    </source>
</evidence>
<evidence type="ECO:0000259" key="2">
    <source>
        <dbReference type="Pfam" id="PF12770"/>
    </source>
</evidence>
<accession>A0A2R6NYM3</accession>
<feature type="region of interest" description="Disordered" evidence="1">
    <location>
        <begin position="1204"/>
        <end position="1224"/>
    </location>
</feature>
<dbReference type="InterPro" id="IPR011990">
    <property type="entry name" value="TPR-like_helical_dom_sf"/>
</dbReference>
<dbReference type="Pfam" id="PF12770">
    <property type="entry name" value="CHAT"/>
    <property type="match status" value="1"/>
</dbReference>
<gene>
    <name evidence="3" type="ORF">PHLCEN_2v6943</name>
</gene>
<keyword evidence="4" id="KW-1185">Reference proteome</keyword>
<name>A0A2R6NYM3_9APHY</name>
<evidence type="ECO:0000313" key="3">
    <source>
        <dbReference type="EMBL" id="PSR79642.1"/>
    </source>
</evidence>
<proteinExistence type="predicted"/>
<dbReference type="InterPro" id="IPR024983">
    <property type="entry name" value="CHAT_dom"/>
</dbReference>
<comment type="caution">
    <text evidence="3">The sequence shown here is derived from an EMBL/GenBank/DDBJ whole genome shotgun (WGS) entry which is preliminary data.</text>
</comment>
<feature type="domain" description="CHAT" evidence="2">
    <location>
        <begin position="1235"/>
        <end position="1523"/>
    </location>
</feature>
<dbReference type="EMBL" id="MLYV02000690">
    <property type="protein sequence ID" value="PSR79642.1"/>
    <property type="molecule type" value="Genomic_DNA"/>
</dbReference>
<dbReference type="STRING" id="98765.A0A2R6NYM3"/>
<evidence type="ECO:0000256" key="1">
    <source>
        <dbReference type="SAM" id="MobiDB-lite"/>
    </source>
</evidence>
<protein>
    <recommendedName>
        <fullName evidence="2">CHAT domain-containing protein</fullName>
    </recommendedName>
</protein>
<dbReference type="OrthoDB" id="3261813at2759"/>
<feature type="compositionally biased region" description="Polar residues" evidence="1">
    <location>
        <begin position="1204"/>
        <end position="1217"/>
    </location>
</feature>